<name>A0AAP9M7L2_9FIRM</name>
<dbReference type="Proteomes" id="UP000501069">
    <property type="component" value="Chromosome"/>
</dbReference>
<reference evidence="2 3" key="1">
    <citation type="submission" date="2019-11" db="EMBL/GenBank/DDBJ databases">
        <title>FDA dAtabase for Regulatory Grade micrObial Sequences (FDA-ARGOS): Supporting development and validation of Infectious Disease Dx tests.</title>
        <authorList>
            <person name="Turner S."/>
            <person name="Byrd R."/>
            <person name="Tallon L."/>
            <person name="Sadzewicz L."/>
            <person name="Vavikolanu K."/>
            <person name="Mehta A."/>
            <person name="Aluvathingal J."/>
            <person name="Nadendla S."/>
            <person name="Myers T."/>
            <person name="Yan Y."/>
            <person name="Sichtig H."/>
        </authorList>
    </citation>
    <scope>NUCLEOTIDE SEQUENCE [LARGE SCALE GENOMIC DNA]</scope>
    <source>
        <strain evidence="2 3">FDAARGOS_739</strain>
    </source>
</reference>
<organism evidence="2 3">
    <name type="scientific">Enterocloster clostridioformis</name>
    <dbReference type="NCBI Taxonomy" id="1531"/>
    <lineage>
        <taxon>Bacteria</taxon>
        <taxon>Bacillati</taxon>
        <taxon>Bacillota</taxon>
        <taxon>Clostridia</taxon>
        <taxon>Lachnospirales</taxon>
        <taxon>Lachnospiraceae</taxon>
        <taxon>Enterocloster</taxon>
    </lineage>
</organism>
<evidence type="ECO:0000313" key="2">
    <source>
        <dbReference type="EMBL" id="QIX93742.1"/>
    </source>
</evidence>
<evidence type="ECO:0000313" key="3">
    <source>
        <dbReference type="Proteomes" id="UP000501069"/>
    </source>
</evidence>
<proteinExistence type="predicted"/>
<evidence type="ECO:0000313" key="1">
    <source>
        <dbReference type="EMBL" id="NSJ44300.1"/>
    </source>
</evidence>
<accession>A0AAP9M7L2</accession>
<reference evidence="1 4" key="2">
    <citation type="journal article" date="2020" name="Cell Host Microbe">
        <title>Functional and Genomic Variation between Human-Derived Isolates of Lachnospiraceae Reveals Inter- and Intra-Species Diversity.</title>
        <authorList>
            <person name="Sorbara M.T."/>
            <person name="Littmann E.R."/>
            <person name="Fontana E."/>
            <person name="Moody T.U."/>
            <person name="Kohout C.E."/>
            <person name="Gjonbalaj M."/>
            <person name="Eaton V."/>
            <person name="Seok R."/>
            <person name="Leiner I.M."/>
            <person name="Pamer E.G."/>
        </authorList>
    </citation>
    <scope>NUCLEOTIDE SEQUENCE [LARGE SCALE GENOMIC DNA]</scope>
    <source>
        <strain evidence="1 4">MSK.2.26</strain>
    </source>
</reference>
<evidence type="ECO:0000313" key="4">
    <source>
        <dbReference type="Proteomes" id="UP000719916"/>
    </source>
</evidence>
<dbReference type="Proteomes" id="UP000719916">
    <property type="component" value="Unassembled WGS sequence"/>
</dbReference>
<protein>
    <recommendedName>
        <fullName evidence="5">Transposase IS116/IS110/IS902 family protein</fullName>
    </recommendedName>
</protein>
<dbReference type="GeneID" id="57964714"/>
<dbReference type="EMBL" id="JAAISW010000017">
    <property type="protein sequence ID" value="NSJ44300.1"/>
    <property type="molecule type" value="Genomic_DNA"/>
</dbReference>
<dbReference type="RefSeq" id="WP_139196758.1">
    <property type="nucleotide sequence ID" value="NZ_CABKQO010000001.1"/>
</dbReference>
<reference evidence="1" key="3">
    <citation type="submission" date="2020-02" db="EMBL/GenBank/DDBJ databases">
        <authorList>
            <person name="Littmann E."/>
            <person name="Sorbara M."/>
        </authorList>
    </citation>
    <scope>NUCLEOTIDE SEQUENCE</scope>
    <source>
        <strain evidence="1">MSK.2.26</strain>
    </source>
</reference>
<evidence type="ECO:0008006" key="5">
    <source>
        <dbReference type="Google" id="ProtNLM"/>
    </source>
</evidence>
<gene>
    <name evidence="2" type="ORF">FOC47_26295</name>
    <name evidence="1" type="ORF">G5B26_12080</name>
</gene>
<sequence length="135" mass="15702">MEGEKDFHFFLVCVDSGIFAGSGSESSGDDSRPLRNQCRRMIRRRPLCEIARAVAGKRNTYLSAWYWRIKQKKGAKKAIAAPVRRLLVIIYTMLKQGTLFDENCFETRRKNCKQKQLSHYIRELEKRGYHIEASA</sequence>
<dbReference type="AlphaFoldDB" id="A0AAP9M7L2"/>
<dbReference type="EMBL" id="CP050964">
    <property type="protein sequence ID" value="QIX93742.1"/>
    <property type="molecule type" value="Genomic_DNA"/>
</dbReference>